<protein>
    <recommendedName>
        <fullName evidence="5">DUF805 domain-containing protein</fullName>
    </recommendedName>
</protein>
<accession>A0ABQ1QPC2</accession>
<name>A0ABQ1QPC2_9RHOB</name>
<organism evidence="3 4">
    <name type="scientific">Sinisalibacter lacisalsi</name>
    <dbReference type="NCBI Taxonomy" id="1526570"/>
    <lineage>
        <taxon>Bacteria</taxon>
        <taxon>Pseudomonadati</taxon>
        <taxon>Pseudomonadota</taxon>
        <taxon>Alphaproteobacteria</taxon>
        <taxon>Rhodobacterales</taxon>
        <taxon>Roseobacteraceae</taxon>
        <taxon>Sinisalibacter</taxon>
    </lineage>
</organism>
<comment type="caution">
    <text evidence="3">The sequence shown here is derived from an EMBL/GenBank/DDBJ whole genome shotgun (WGS) entry which is preliminary data.</text>
</comment>
<feature type="compositionally biased region" description="Polar residues" evidence="1">
    <location>
        <begin position="143"/>
        <end position="153"/>
    </location>
</feature>
<keyword evidence="2" id="KW-0472">Membrane</keyword>
<reference evidence="4" key="1">
    <citation type="journal article" date="2019" name="Int. J. Syst. Evol. Microbiol.">
        <title>The Global Catalogue of Microorganisms (GCM) 10K type strain sequencing project: providing services to taxonomists for standard genome sequencing and annotation.</title>
        <authorList>
            <consortium name="The Broad Institute Genomics Platform"/>
            <consortium name="The Broad Institute Genome Sequencing Center for Infectious Disease"/>
            <person name="Wu L."/>
            <person name="Ma J."/>
        </authorList>
    </citation>
    <scope>NUCLEOTIDE SEQUENCE [LARGE SCALE GENOMIC DNA]</scope>
    <source>
        <strain evidence="4">CGMCC 1.12922</strain>
    </source>
</reference>
<feature type="region of interest" description="Disordered" evidence="1">
    <location>
        <begin position="134"/>
        <end position="153"/>
    </location>
</feature>
<gene>
    <name evidence="3" type="ORF">GCM10011358_21780</name>
</gene>
<feature type="transmembrane region" description="Helical" evidence="2">
    <location>
        <begin position="96"/>
        <end position="115"/>
    </location>
</feature>
<proteinExistence type="predicted"/>
<feature type="transmembrane region" description="Helical" evidence="2">
    <location>
        <begin position="26"/>
        <end position="46"/>
    </location>
</feature>
<keyword evidence="4" id="KW-1185">Reference proteome</keyword>
<dbReference type="RefSeq" id="WP_188527679.1">
    <property type="nucleotide sequence ID" value="NZ_BMGI01000003.1"/>
</dbReference>
<evidence type="ECO:0000256" key="2">
    <source>
        <dbReference type="SAM" id="Phobius"/>
    </source>
</evidence>
<evidence type="ECO:0000256" key="1">
    <source>
        <dbReference type="SAM" id="MobiDB-lite"/>
    </source>
</evidence>
<dbReference type="Proteomes" id="UP000617355">
    <property type="component" value="Unassembled WGS sequence"/>
</dbReference>
<dbReference type="InterPro" id="IPR008523">
    <property type="entry name" value="DUF805"/>
</dbReference>
<evidence type="ECO:0008006" key="5">
    <source>
        <dbReference type="Google" id="ProtNLM"/>
    </source>
</evidence>
<dbReference type="PANTHER" id="PTHR34980:SF2">
    <property type="entry name" value="INNER MEMBRANE PROTEIN YHAH-RELATED"/>
    <property type="match status" value="1"/>
</dbReference>
<sequence length="153" mass="16618">MTFSESVRTCFSKYVTFSGRAARSEFWWFALFVFGGQIALSIVDSVVFGTTTTTEYGFEASTETPILSGIFALATFLPMVSVAVRRLHDRDKSGWWYWLGLIPVVGIIILIVWFATEGTRGANRFGPDPLGGGDDYGGGAGLTASSVPNVPRD</sequence>
<dbReference type="Pfam" id="PF05656">
    <property type="entry name" value="DUF805"/>
    <property type="match status" value="1"/>
</dbReference>
<dbReference type="EMBL" id="BMGI01000003">
    <property type="protein sequence ID" value="GGD37671.1"/>
    <property type="molecule type" value="Genomic_DNA"/>
</dbReference>
<keyword evidence="2" id="KW-0812">Transmembrane</keyword>
<evidence type="ECO:0000313" key="3">
    <source>
        <dbReference type="EMBL" id="GGD37671.1"/>
    </source>
</evidence>
<feature type="transmembrane region" description="Helical" evidence="2">
    <location>
        <begin position="66"/>
        <end position="84"/>
    </location>
</feature>
<dbReference type="PANTHER" id="PTHR34980">
    <property type="entry name" value="INNER MEMBRANE PROTEIN-RELATED-RELATED"/>
    <property type="match status" value="1"/>
</dbReference>
<evidence type="ECO:0000313" key="4">
    <source>
        <dbReference type="Proteomes" id="UP000617355"/>
    </source>
</evidence>
<keyword evidence="2" id="KW-1133">Transmembrane helix</keyword>